<accession>A0A8H6JLF0</accession>
<dbReference type="Pfam" id="PF02230">
    <property type="entry name" value="Abhydrolase_2"/>
    <property type="match status" value="1"/>
</dbReference>
<dbReference type="InterPro" id="IPR050565">
    <property type="entry name" value="LYPA1-2/EST-like"/>
</dbReference>
<organism evidence="3 4">
    <name type="scientific">Colletotrichum sojae</name>
    <dbReference type="NCBI Taxonomy" id="2175907"/>
    <lineage>
        <taxon>Eukaryota</taxon>
        <taxon>Fungi</taxon>
        <taxon>Dikarya</taxon>
        <taxon>Ascomycota</taxon>
        <taxon>Pezizomycotina</taxon>
        <taxon>Sordariomycetes</taxon>
        <taxon>Hypocreomycetidae</taxon>
        <taxon>Glomerellales</taxon>
        <taxon>Glomerellaceae</taxon>
        <taxon>Colletotrichum</taxon>
        <taxon>Colletotrichum orchidearum species complex</taxon>
    </lineage>
</organism>
<comment type="similarity">
    <text evidence="1">Belongs to the AB hydrolase superfamily. AB hydrolase 2 family.</text>
</comment>
<dbReference type="PANTHER" id="PTHR10655:SF63">
    <property type="entry name" value="PHOSPHOLIPASE_CARBOXYLESTERASE_THIOESTERASE DOMAIN-CONTAINING PROTEIN"/>
    <property type="match status" value="1"/>
</dbReference>
<dbReference type="InterPro" id="IPR029058">
    <property type="entry name" value="AB_hydrolase_fold"/>
</dbReference>
<dbReference type="GO" id="GO:0005737">
    <property type="term" value="C:cytoplasm"/>
    <property type="evidence" value="ECO:0007669"/>
    <property type="project" value="TreeGrafter"/>
</dbReference>
<dbReference type="SUPFAM" id="SSF53474">
    <property type="entry name" value="alpha/beta-Hydrolases"/>
    <property type="match status" value="1"/>
</dbReference>
<dbReference type="AlphaFoldDB" id="A0A8H6JLF0"/>
<proteinExistence type="inferred from homology"/>
<evidence type="ECO:0000256" key="1">
    <source>
        <dbReference type="ARBA" id="ARBA00006499"/>
    </source>
</evidence>
<comment type="caution">
    <text evidence="3">The sequence shown here is derived from an EMBL/GenBank/DDBJ whole genome shotgun (WGS) entry which is preliminary data.</text>
</comment>
<feature type="domain" description="Phospholipase/carboxylesterase/thioesterase" evidence="2">
    <location>
        <begin position="14"/>
        <end position="234"/>
    </location>
</feature>
<evidence type="ECO:0000259" key="2">
    <source>
        <dbReference type="Pfam" id="PF02230"/>
    </source>
</evidence>
<name>A0A8H6JLF0_9PEZI</name>
<dbReference type="Proteomes" id="UP000652219">
    <property type="component" value="Unassembled WGS sequence"/>
</dbReference>
<protein>
    <submittedName>
        <fullName evidence="3">Phospholipase carboxylesterase</fullName>
    </submittedName>
</protein>
<dbReference type="PANTHER" id="PTHR10655">
    <property type="entry name" value="LYSOPHOSPHOLIPASE-RELATED"/>
    <property type="match status" value="1"/>
</dbReference>
<sequence>MSSTNSPVYSPPFTTHTHTVVFLHGRGDNALDFARSLNYSRDSHNRTIADAFPTFRWVFPRAKLSKSVALPGGAEVSQWFDICNASNFSEREELQADGLRESVTNIREIIVREAEMLGGRYDHVILAGISQGAATSVHTLLNLKLPDDQKNLGAFLGFSCRMPFPGGSLGDTRAILGLSDVPEGDSVLRDTPVLLEHCVDDGTVPIALGRELRDTLRRFGSEVEWKEYPDGGHWFNSPGGIDDVVRFLCDLGFPGSSEVQDTDAGSAMDLS</sequence>
<dbReference type="GO" id="GO:0052689">
    <property type="term" value="F:carboxylic ester hydrolase activity"/>
    <property type="evidence" value="ECO:0007669"/>
    <property type="project" value="TreeGrafter"/>
</dbReference>
<evidence type="ECO:0000313" key="3">
    <source>
        <dbReference type="EMBL" id="KAF6814733.1"/>
    </source>
</evidence>
<keyword evidence="4" id="KW-1185">Reference proteome</keyword>
<dbReference type="EMBL" id="WIGN01000041">
    <property type="protein sequence ID" value="KAF6814733.1"/>
    <property type="molecule type" value="Genomic_DNA"/>
</dbReference>
<reference evidence="3 4" key="1">
    <citation type="journal article" date="2020" name="Phytopathology">
        <title>Genome Sequence Resources of Colletotrichum truncatum, C. plurivorum, C. musicola, and C. sojae: Four Species Pathogenic to Soybean (Glycine max).</title>
        <authorList>
            <person name="Rogerio F."/>
            <person name="Boufleur T.R."/>
            <person name="Ciampi-Guillardi M."/>
            <person name="Sukno S.A."/>
            <person name="Thon M.R."/>
            <person name="Massola Junior N.S."/>
            <person name="Baroncelli R."/>
        </authorList>
    </citation>
    <scope>NUCLEOTIDE SEQUENCE [LARGE SCALE GENOMIC DNA]</scope>
    <source>
        <strain evidence="3 4">LFN0009</strain>
    </source>
</reference>
<dbReference type="Gene3D" id="3.40.50.1820">
    <property type="entry name" value="alpha/beta hydrolase"/>
    <property type="match status" value="1"/>
</dbReference>
<evidence type="ECO:0000313" key="4">
    <source>
        <dbReference type="Proteomes" id="UP000652219"/>
    </source>
</evidence>
<gene>
    <name evidence="3" type="ORF">CSOJ01_03956</name>
</gene>
<dbReference type="InterPro" id="IPR003140">
    <property type="entry name" value="PLipase/COase/thioEstase"/>
</dbReference>
<dbReference type="GO" id="GO:0008474">
    <property type="term" value="F:palmitoyl-(protein) hydrolase activity"/>
    <property type="evidence" value="ECO:0007669"/>
    <property type="project" value="TreeGrafter"/>
</dbReference>